<dbReference type="Proteomes" id="UP000044938">
    <property type="component" value="Unassembled WGS sequence"/>
</dbReference>
<evidence type="ECO:0000313" key="3">
    <source>
        <dbReference type="Proteomes" id="UP000038802"/>
    </source>
</evidence>
<reference evidence="3 4" key="1">
    <citation type="submission" date="2015-03" db="EMBL/GenBank/DDBJ databases">
        <authorList>
            <consortium name="Pathogen Informatics"/>
        </authorList>
    </citation>
    <scope>NUCLEOTIDE SEQUENCE [LARGE SCALE GENOMIC DNA]</scope>
    <source>
        <strain evidence="3">K00500041</strain>
        <strain evidence="1 4">M09401471</strain>
    </source>
</reference>
<gene>
    <name evidence="2" type="ORF">ERS007703_03483</name>
    <name evidence="1" type="ORF">ERS007720_01421</name>
</gene>
<protein>
    <submittedName>
        <fullName evidence="2">Uncharacterized protein</fullName>
    </submittedName>
</protein>
<name>A0A0U0RFN6_MYCTX</name>
<evidence type="ECO:0000313" key="4">
    <source>
        <dbReference type="Proteomes" id="UP000044938"/>
    </source>
</evidence>
<organism evidence="2 3">
    <name type="scientific">Mycobacterium tuberculosis</name>
    <dbReference type="NCBI Taxonomy" id="1773"/>
    <lineage>
        <taxon>Bacteria</taxon>
        <taxon>Bacillati</taxon>
        <taxon>Actinomycetota</taxon>
        <taxon>Actinomycetes</taxon>
        <taxon>Mycobacteriales</taxon>
        <taxon>Mycobacteriaceae</taxon>
        <taxon>Mycobacterium</taxon>
        <taxon>Mycobacterium tuberculosis complex</taxon>
    </lineage>
</organism>
<dbReference type="AlphaFoldDB" id="A0A0U0RFN6"/>
<proteinExistence type="predicted"/>
<dbReference type="EMBL" id="CSAJ01000141">
    <property type="protein sequence ID" value="COW01185.1"/>
    <property type="molecule type" value="Genomic_DNA"/>
</dbReference>
<evidence type="ECO:0000313" key="2">
    <source>
        <dbReference type="EMBL" id="COW35987.1"/>
    </source>
</evidence>
<dbReference type="EMBL" id="CSAE01000478">
    <property type="protein sequence ID" value="COW35987.1"/>
    <property type="molecule type" value="Genomic_DNA"/>
</dbReference>
<dbReference type="Proteomes" id="UP000038802">
    <property type="component" value="Unassembled WGS sequence"/>
</dbReference>
<accession>A0A0U0RFN6</accession>
<sequence length="31" mass="3376">MARIGFHHRVIATSVVLALWCVAVAGLKQEV</sequence>
<reference evidence="2" key="2">
    <citation type="submission" date="2015-03" db="EMBL/GenBank/DDBJ databases">
        <authorList>
            <person name="Murphy D."/>
        </authorList>
    </citation>
    <scope>NUCLEOTIDE SEQUENCE [LARGE SCALE GENOMIC DNA]</scope>
    <source>
        <strain evidence="2">K00500041</strain>
    </source>
</reference>
<evidence type="ECO:0000313" key="1">
    <source>
        <dbReference type="EMBL" id="COW01185.1"/>
    </source>
</evidence>